<proteinExistence type="predicted"/>
<protein>
    <submittedName>
        <fullName evidence="1">Uncharacterized protein</fullName>
    </submittedName>
</protein>
<dbReference type="Proteomes" id="UP000663874">
    <property type="component" value="Unassembled WGS sequence"/>
</dbReference>
<organism evidence="1 2">
    <name type="scientific">Rotaria sordida</name>
    <dbReference type="NCBI Taxonomy" id="392033"/>
    <lineage>
        <taxon>Eukaryota</taxon>
        <taxon>Metazoa</taxon>
        <taxon>Spiralia</taxon>
        <taxon>Gnathifera</taxon>
        <taxon>Rotifera</taxon>
        <taxon>Eurotatoria</taxon>
        <taxon>Bdelloidea</taxon>
        <taxon>Philodinida</taxon>
        <taxon>Philodinidae</taxon>
        <taxon>Rotaria</taxon>
    </lineage>
</organism>
<comment type="caution">
    <text evidence="1">The sequence shown here is derived from an EMBL/GenBank/DDBJ whole genome shotgun (WGS) entry which is preliminary data.</text>
</comment>
<reference evidence="1" key="1">
    <citation type="submission" date="2021-02" db="EMBL/GenBank/DDBJ databases">
        <authorList>
            <person name="Nowell W R."/>
        </authorList>
    </citation>
    <scope>NUCLEOTIDE SEQUENCE</scope>
</reference>
<evidence type="ECO:0000313" key="1">
    <source>
        <dbReference type="EMBL" id="CAF4354475.1"/>
    </source>
</evidence>
<dbReference type="AlphaFoldDB" id="A0A820LD23"/>
<dbReference type="EMBL" id="CAJOBE010050109">
    <property type="protein sequence ID" value="CAF4354475.1"/>
    <property type="molecule type" value="Genomic_DNA"/>
</dbReference>
<gene>
    <name evidence="1" type="ORF">FNK824_LOCUS42456</name>
</gene>
<accession>A0A820LD23</accession>
<name>A0A820LD23_9BILA</name>
<evidence type="ECO:0000313" key="2">
    <source>
        <dbReference type="Proteomes" id="UP000663874"/>
    </source>
</evidence>
<feature type="non-terminal residue" evidence="1">
    <location>
        <position position="29"/>
    </location>
</feature>
<sequence>MFEQQKVDKATKTNTCYIAQNQSNALLDQ</sequence>